<reference evidence="8 9" key="1">
    <citation type="submission" date="2019-12" db="EMBL/GenBank/DDBJ databases">
        <title>Halocatena pleomorpha gen. nov. sp. nov., an extremely halophilic archaeon of family Halobacteriaceae isolated from saltpan soil.</title>
        <authorList>
            <person name="Pal Y."/>
            <person name="Verma A."/>
            <person name="Krishnamurthi S."/>
            <person name="Kumar P."/>
        </authorList>
    </citation>
    <scope>NUCLEOTIDE SEQUENCE [LARGE SCALE GENOMIC DNA]</scope>
    <source>
        <strain evidence="8 9">JCM 16495</strain>
    </source>
</reference>
<dbReference type="NCBIfam" id="NF008864">
    <property type="entry name" value="PRK11895.1"/>
    <property type="match status" value="1"/>
</dbReference>
<feature type="region of interest" description="Disordered" evidence="6">
    <location>
        <begin position="1"/>
        <end position="49"/>
    </location>
</feature>
<dbReference type="NCBIfam" id="TIGR00119">
    <property type="entry name" value="acolac_sm"/>
    <property type="match status" value="1"/>
</dbReference>
<evidence type="ECO:0000313" key="8">
    <source>
        <dbReference type="EMBL" id="MWG35695.1"/>
    </source>
</evidence>
<dbReference type="Pfam" id="PF10369">
    <property type="entry name" value="ALS_ss_C"/>
    <property type="match status" value="1"/>
</dbReference>
<dbReference type="PROSITE" id="PS51671">
    <property type="entry name" value="ACT"/>
    <property type="match status" value="1"/>
</dbReference>
<keyword evidence="5" id="KW-0100">Branched-chain amino acid biosynthesis</keyword>
<sequence>MSQQGSPERPNTAPRATGQHPEQRDRPAGRRSSQGIRIDPQAEATHEPRRTTISALVRHEPGVLAEVSGLVSRRQFNIESLTVGSTTNPETARITLVIDEPEPGVRQVERQLAKLRPVISVGELDDDEVRRELVVLKVHGDRPGDVRAVTEMYDGTTLDAGPRTITVEITGDEQTIDDAIDAFAQFGIRELARTGHTALARGATWTTPDEQERYEKQRGSEGAQ</sequence>
<dbReference type="InterPro" id="IPR045865">
    <property type="entry name" value="ACT-like_dom_sf"/>
</dbReference>
<dbReference type="OrthoDB" id="85792at2157"/>
<comment type="similarity">
    <text evidence="3">Belongs to the acetolactate synthase small subunit family.</text>
</comment>
<keyword evidence="8" id="KW-0808">Transferase</keyword>
<name>A0A6B0GU81_9EURY</name>
<dbReference type="InterPro" id="IPR019455">
    <property type="entry name" value="Acetolactate_synth_ssu_C"/>
</dbReference>
<dbReference type="GO" id="GO:0009099">
    <property type="term" value="P:L-valine biosynthetic process"/>
    <property type="evidence" value="ECO:0007669"/>
    <property type="project" value="UniProtKB-UniPathway"/>
</dbReference>
<evidence type="ECO:0000256" key="3">
    <source>
        <dbReference type="ARBA" id="ARBA00006341"/>
    </source>
</evidence>
<dbReference type="Proteomes" id="UP000451471">
    <property type="component" value="Unassembled WGS sequence"/>
</dbReference>
<keyword evidence="9" id="KW-1185">Reference proteome</keyword>
<feature type="compositionally biased region" description="Basic and acidic residues" evidence="6">
    <location>
        <begin position="210"/>
        <end position="224"/>
    </location>
</feature>
<feature type="region of interest" description="Disordered" evidence="6">
    <location>
        <begin position="203"/>
        <end position="224"/>
    </location>
</feature>
<evidence type="ECO:0000256" key="1">
    <source>
        <dbReference type="ARBA" id="ARBA00004974"/>
    </source>
</evidence>
<dbReference type="SUPFAM" id="SSF55021">
    <property type="entry name" value="ACT-like"/>
    <property type="match status" value="2"/>
</dbReference>
<dbReference type="GO" id="GO:1990610">
    <property type="term" value="F:acetolactate synthase regulator activity"/>
    <property type="evidence" value="ECO:0007669"/>
    <property type="project" value="InterPro"/>
</dbReference>
<feature type="domain" description="ACT" evidence="7">
    <location>
        <begin position="52"/>
        <end position="129"/>
    </location>
</feature>
<dbReference type="EC" id="2.2.1.6" evidence="8"/>
<dbReference type="RefSeq" id="WP_158205368.1">
    <property type="nucleotide sequence ID" value="NZ_WSZK01000025.1"/>
</dbReference>
<gene>
    <name evidence="8" type="primary">ilvN</name>
    <name evidence="8" type="ORF">GQS65_14580</name>
</gene>
<keyword evidence="4" id="KW-0028">Amino-acid biosynthesis</keyword>
<dbReference type="InterPro" id="IPR004789">
    <property type="entry name" value="Acetalactate_synth_ssu"/>
</dbReference>
<dbReference type="PANTHER" id="PTHR30239:SF0">
    <property type="entry name" value="ACETOLACTATE SYNTHASE SMALL SUBUNIT 1, CHLOROPLASTIC"/>
    <property type="match status" value="1"/>
</dbReference>
<dbReference type="GO" id="GO:0009097">
    <property type="term" value="P:isoleucine biosynthetic process"/>
    <property type="evidence" value="ECO:0007669"/>
    <property type="project" value="UniProtKB-UniPathway"/>
</dbReference>
<dbReference type="AlphaFoldDB" id="A0A6B0GU81"/>
<comment type="caution">
    <text evidence="8">The sequence shown here is derived from an EMBL/GenBank/DDBJ whole genome shotgun (WGS) entry which is preliminary data.</text>
</comment>
<dbReference type="InterPro" id="IPR054480">
    <property type="entry name" value="AHAS_small-like_ACT"/>
</dbReference>
<dbReference type="InterPro" id="IPR027271">
    <property type="entry name" value="Acetolactate_synth/TF_NikR_C"/>
</dbReference>
<evidence type="ECO:0000313" key="9">
    <source>
        <dbReference type="Proteomes" id="UP000451471"/>
    </source>
</evidence>
<dbReference type="PANTHER" id="PTHR30239">
    <property type="entry name" value="ACETOLACTATE SYNTHASE SMALL SUBUNIT"/>
    <property type="match status" value="1"/>
</dbReference>
<comment type="pathway">
    <text evidence="1">Amino-acid biosynthesis; L-isoleucine biosynthesis; L-isoleucine from 2-oxobutanoate: step 1/4.</text>
</comment>
<evidence type="ECO:0000256" key="2">
    <source>
        <dbReference type="ARBA" id="ARBA00005025"/>
    </source>
</evidence>
<dbReference type="GO" id="GO:0005829">
    <property type="term" value="C:cytosol"/>
    <property type="evidence" value="ECO:0007669"/>
    <property type="project" value="TreeGrafter"/>
</dbReference>
<organism evidence="8 9">
    <name type="scientific">Halomarina oriensis</name>
    <dbReference type="NCBI Taxonomy" id="671145"/>
    <lineage>
        <taxon>Archaea</taxon>
        <taxon>Methanobacteriati</taxon>
        <taxon>Methanobacteriota</taxon>
        <taxon>Stenosarchaea group</taxon>
        <taxon>Halobacteria</taxon>
        <taxon>Halobacteriales</taxon>
        <taxon>Natronomonadaceae</taxon>
        <taxon>Halomarina</taxon>
    </lineage>
</organism>
<dbReference type="UniPathway" id="UPA00049">
    <property type="reaction ID" value="UER00059"/>
</dbReference>
<accession>A0A6B0GU81</accession>
<proteinExistence type="inferred from homology"/>
<dbReference type="GO" id="GO:0003984">
    <property type="term" value="F:acetolactate synthase activity"/>
    <property type="evidence" value="ECO:0007669"/>
    <property type="project" value="UniProtKB-EC"/>
</dbReference>
<dbReference type="CDD" id="cd04878">
    <property type="entry name" value="ACT_AHAS"/>
    <property type="match status" value="1"/>
</dbReference>
<dbReference type="UniPathway" id="UPA00047">
    <property type="reaction ID" value="UER00055"/>
</dbReference>
<dbReference type="InterPro" id="IPR002912">
    <property type="entry name" value="ACT_dom"/>
</dbReference>
<evidence type="ECO:0000256" key="4">
    <source>
        <dbReference type="ARBA" id="ARBA00022605"/>
    </source>
</evidence>
<comment type="pathway">
    <text evidence="2">Amino-acid biosynthesis; L-valine biosynthesis; L-valine from pyruvate: step 1/4.</text>
</comment>
<dbReference type="EMBL" id="WSZK01000025">
    <property type="protein sequence ID" value="MWG35695.1"/>
    <property type="molecule type" value="Genomic_DNA"/>
</dbReference>
<dbReference type="Gene3D" id="3.30.70.1150">
    <property type="entry name" value="ACT-like. Chain A, domain 2"/>
    <property type="match status" value="1"/>
</dbReference>
<protein>
    <submittedName>
        <fullName evidence="8">Acetolactate synthase small subunit</fullName>
        <ecNumber evidence="8">2.2.1.6</ecNumber>
    </submittedName>
</protein>
<dbReference type="Pfam" id="PF22629">
    <property type="entry name" value="ACT_AHAS_ss"/>
    <property type="match status" value="1"/>
</dbReference>
<evidence type="ECO:0000256" key="5">
    <source>
        <dbReference type="ARBA" id="ARBA00023304"/>
    </source>
</evidence>
<dbReference type="InterPro" id="IPR039557">
    <property type="entry name" value="AHAS_ACT"/>
</dbReference>
<evidence type="ECO:0000256" key="6">
    <source>
        <dbReference type="SAM" id="MobiDB-lite"/>
    </source>
</evidence>
<dbReference type="Gene3D" id="3.30.70.260">
    <property type="match status" value="1"/>
</dbReference>
<evidence type="ECO:0000259" key="7">
    <source>
        <dbReference type="PROSITE" id="PS51671"/>
    </source>
</evidence>